<keyword evidence="1" id="KW-0732">Signal</keyword>
<feature type="chain" id="PRO_5035218865" description="YncE family protein" evidence="1">
    <location>
        <begin position="24"/>
        <end position="332"/>
    </location>
</feature>
<dbReference type="AlphaFoldDB" id="A0A8J2UCF9"/>
<dbReference type="Proteomes" id="UP000607559">
    <property type="component" value="Unassembled WGS sequence"/>
</dbReference>
<organism evidence="2 3">
    <name type="scientific">Puia dinghuensis</name>
    <dbReference type="NCBI Taxonomy" id="1792502"/>
    <lineage>
        <taxon>Bacteria</taxon>
        <taxon>Pseudomonadati</taxon>
        <taxon>Bacteroidota</taxon>
        <taxon>Chitinophagia</taxon>
        <taxon>Chitinophagales</taxon>
        <taxon>Chitinophagaceae</taxon>
        <taxon>Puia</taxon>
    </lineage>
</organism>
<evidence type="ECO:0000256" key="1">
    <source>
        <dbReference type="SAM" id="SignalP"/>
    </source>
</evidence>
<evidence type="ECO:0000313" key="3">
    <source>
        <dbReference type="Proteomes" id="UP000607559"/>
    </source>
</evidence>
<dbReference type="Gene3D" id="2.130.10.10">
    <property type="entry name" value="YVTN repeat-like/Quinoprotein amine dehydrogenase"/>
    <property type="match status" value="1"/>
</dbReference>
<sequence length="332" mass="35748">MSKKFVLAVGLALSSLAGQSLYAQQYSFDKKISLPGDAGYDYMAIDEVNNHLFVSHGNSFNVVDLATEQPIATIDGMQGVHGIAIVNEVNKGFISDGKANAVVVIDLKTFKIIKTIALPSTDEDAIIYDPYSKKVFVFNGDSKNTCVIDINTLELVKTIDLGGGPEFAVSDGHGLVYDNIEDLNSLKVIDTKTMTVKATYPLSPCGGPTGLGFDPEHHRLFTGCRKNKGLSVVDTKDGKVITTLPIGAGVDAVVYDAADKLIFCSNGDATTTIIKQESADNYSVIQTLATQPRAKTMAFDKKTKKIYLSAPQFEPGTRKIVPGTFAVYVYKP</sequence>
<dbReference type="InterPro" id="IPR015943">
    <property type="entry name" value="WD40/YVTN_repeat-like_dom_sf"/>
</dbReference>
<proteinExistence type="predicted"/>
<dbReference type="InterPro" id="IPR011048">
    <property type="entry name" value="Haem_d1_sf"/>
</dbReference>
<evidence type="ECO:0008006" key="4">
    <source>
        <dbReference type="Google" id="ProtNLM"/>
    </source>
</evidence>
<feature type="signal peptide" evidence="1">
    <location>
        <begin position="1"/>
        <end position="23"/>
    </location>
</feature>
<reference evidence="2" key="2">
    <citation type="submission" date="2020-09" db="EMBL/GenBank/DDBJ databases">
        <authorList>
            <person name="Sun Q."/>
            <person name="Zhou Y."/>
        </authorList>
    </citation>
    <scope>NUCLEOTIDE SEQUENCE</scope>
    <source>
        <strain evidence="2">CGMCC 1.15448</strain>
    </source>
</reference>
<dbReference type="InterPro" id="IPR051200">
    <property type="entry name" value="Host-pathogen_enzymatic-act"/>
</dbReference>
<accession>A0A8J2UCF9</accession>
<dbReference type="PANTHER" id="PTHR47197">
    <property type="entry name" value="PROTEIN NIRF"/>
    <property type="match status" value="1"/>
</dbReference>
<evidence type="ECO:0000313" key="2">
    <source>
        <dbReference type="EMBL" id="GGA98000.1"/>
    </source>
</evidence>
<gene>
    <name evidence="2" type="ORF">GCM10011511_21640</name>
</gene>
<keyword evidence="3" id="KW-1185">Reference proteome</keyword>
<dbReference type="EMBL" id="BMJC01000002">
    <property type="protein sequence ID" value="GGA98000.1"/>
    <property type="molecule type" value="Genomic_DNA"/>
</dbReference>
<protein>
    <recommendedName>
        <fullName evidence="4">YncE family protein</fullName>
    </recommendedName>
</protein>
<name>A0A8J2UCF9_9BACT</name>
<dbReference type="RefSeq" id="WP_188931376.1">
    <property type="nucleotide sequence ID" value="NZ_BMJC01000002.1"/>
</dbReference>
<comment type="caution">
    <text evidence="2">The sequence shown here is derived from an EMBL/GenBank/DDBJ whole genome shotgun (WGS) entry which is preliminary data.</text>
</comment>
<reference evidence="2" key="1">
    <citation type="journal article" date="2014" name="Int. J. Syst. Evol. Microbiol.">
        <title>Complete genome sequence of Corynebacterium casei LMG S-19264T (=DSM 44701T), isolated from a smear-ripened cheese.</title>
        <authorList>
            <consortium name="US DOE Joint Genome Institute (JGI-PGF)"/>
            <person name="Walter F."/>
            <person name="Albersmeier A."/>
            <person name="Kalinowski J."/>
            <person name="Ruckert C."/>
        </authorList>
    </citation>
    <scope>NUCLEOTIDE SEQUENCE</scope>
    <source>
        <strain evidence="2">CGMCC 1.15448</strain>
    </source>
</reference>
<dbReference type="SUPFAM" id="SSF51004">
    <property type="entry name" value="C-terminal (heme d1) domain of cytochrome cd1-nitrite reductase"/>
    <property type="match status" value="1"/>
</dbReference>
<dbReference type="PANTHER" id="PTHR47197:SF3">
    <property type="entry name" value="DIHYDRO-HEME D1 DEHYDROGENASE"/>
    <property type="match status" value="1"/>
</dbReference>